<keyword evidence="1" id="KW-0472">Membrane</keyword>
<feature type="transmembrane region" description="Helical" evidence="1">
    <location>
        <begin position="20"/>
        <end position="41"/>
    </location>
</feature>
<reference evidence="2 3" key="1">
    <citation type="submission" date="2015-01" db="EMBL/GenBank/DDBJ databases">
        <title>Evolution of Trichinella species and genotypes.</title>
        <authorList>
            <person name="Korhonen P.K."/>
            <person name="Edoardo P."/>
            <person name="Giuseppe L.R."/>
            <person name="Gasser R.B."/>
        </authorList>
    </citation>
    <scope>NUCLEOTIDE SEQUENCE [LARGE SCALE GENOMIC DNA]</scope>
    <source>
        <strain evidence="2">ISS470</strain>
    </source>
</reference>
<gene>
    <name evidence="2" type="ORF">T4D_8414</name>
</gene>
<keyword evidence="1" id="KW-1133">Transmembrane helix</keyword>
<dbReference type="EMBL" id="JYDT01000181">
    <property type="protein sequence ID" value="KRY82279.1"/>
    <property type="molecule type" value="Genomic_DNA"/>
</dbReference>
<keyword evidence="3" id="KW-1185">Reference proteome</keyword>
<organism evidence="2 3">
    <name type="scientific">Trichinella pseudospiralis</name>
    <name type="common">Parasitic roundworm</name>
    <dbReference type="NCBI Taxonomy" id="6337"/>
    <lineage>
        <taxon>Eukaryota</taxon>
        <taxon>Metazoa</taxon>
        <taxon>Ecdysozoa</taxon>
        <taxon>Nematoda</taxon>
        <taxon>Enoplea</taxon>
        <taxon>Dorylaimia</taxon>
        <taxon>Trichinellida</taxon>
        <taxon>Trichinellidae</taxon>
        <taxon>Trichinella</taxon>
    </lineage>
</organism>
<evidence type="ECO:0000313" key="3">
    <source>
        <dbReference type="Proteomes" id="UP000054995"/>
    </source>
</evidence>
<evidence type="ECO:0000256" key="1">
    <source>
        <dbReference type="SAM" id="Phobius"/>
    </source>
</evidence>
<proteinExistence type="predicted"/>
<dbReference type="AlphaFoldDB" id="A0A0V1F896"/>
<sequence length="173" mass="19918">MPDDNFVKFAAAFDLAEYELVGFVAFKFVLVMLGMLQMPFFRVTILTEQLYENVGISASAKMIASFHRDQIITVARQQLQVCDEHFVPKIGRPTSPNVPKWTQVWAKINAPISGRFQMPLLSFARLKMTHHFTTAYTNQRTGRFICRPCTILLKINYQKCKTTNHRLLAWSTV</sequence>
<dbReference type="Proteomes" id="UP000054995">
    <property type="component" value="Unassembled WGS sequence"/>
</dbReference>
<comment type="caution">
    <text evidence="2">The sequence shown here is derived from an EMBL/GenBank/DDBJ whole genome shotgun (WGS) entry which is preliminary data.</text>
</comment>
<keyword evidence="1" id="KW-0812">Transmembrane</keyword>
<name>A0A0V1F896_TRIPS</name>
<accession>A0A0V1F896</accession>
<protein>
    <submittedName>
        <fullName evidence="2">Uncharacterized protein</fullName>
    </submittedName>
</protein>
<evidence type="ECO:0000313" key="2">
    <source>
        <dbReference type="EMBL" id="KRY82279.1"/>
    </source>
</evidence>